<keyword evidence="1" id="KW-0805">Transcription regulation</keyword>
<protein>
    <submittedName>
        <fullName evidence="5">ArsR family transcriptional regulator</fullName>
    </submittedName>
</protein>
<dbReference type="InterPro" id="IPR011991">
    <property type="entry name" value="ArsR-like_HTH"/>
</dbReference>
<dbReference type="PROSITE" id="PS50987">
    <property type="entry name" value="HTH_ARSR_2"/>
    <property type="match status" value="1"/>
</dbReference>
<dbReference type="AlphaFoldDB" id="A0A7J2TAT2"/>
<dbReference type="GO" id="GO:0003700">
    <property type="term" value="F:DNA-binding transcription factor activity"/>
    <property type="evidence" value="ECO:0007669"/>
    <property type="project" value="InterPro"/>
</dbReference>
<gene>
    <name evidence="5" type="ORF">ENP99_05275</name>
</gene>
<keyword evidence="2" id="KW-0238">DNA-binding</keyword>
<comment type="caution">
    <text evidence="5">The sequence shown here is derived from an EMBL/GenBank/DDBJ whole genome shotgun (WGS) entry which is preliminary data.</text>
</comment>
<dbReference type="SMART" id="SM00418">
    <property type="entry name" value="HTH_ARSR"/>
    <property type="match status" value="1"/>
</dbReference>
<dbReference type="InterPro" id="IPR036390">
    <property type="entry name" value="WH_DNA-bd_sf"/>
</dbReference>
<dbReference type="EMBL" id="DSLL01000048">
    <property type="protein sequence ID" value="HEH31499.1"/>
    <property type="molecule type" value="Genomic_DNA"/>
</dbReference>
<evidence type="ECO:0000256" key="3">
    <source>
        <dbReference type="ARBA" id="ARBA00023163"/>
    </source>
</evidence>
<evidence type="ECO:0000256" key="1">
    <source>
        <dbReference type="ARBA" id="ARBA00023015"/>
    </source>
</evidence>
<dbReference type="PRINTS" id="PR00778">
    <property type="entry name" value="HTHARSR"/>
</dbReference>
<dbReference type="SUPFAM" id="SSF46785">
    <property type="entry name" value="Winged helix' DNA-binding domain"/>
    <property type="match status" value="1"/>
</dbReference>
<dbReference type="PANTHER" id="PTHR43132">
    <property type="entry name" value="ARSENICAL RESISTANCE OPERON REPRESSOR ARSR-RELATED"/>
    <property type="match status" value="1"/>
</dbReference>
<dbReference type="CDD" id="cd00090">
    <property type="entry name" value="HTH_ARSR"/>
    <property type="match status" value="1"/>
</dbReference>
<dbReference type="Pfam" id="PF01022">
    <property type="entry name" value="HTH_5"/>
    <property type="match status" value="1"/>
</dbReference>
<accession>A0A7J2TAT2</accession>
<evidence type="ECO:0000313" key="5">
    <source>
        <dbReference type="EMBL" id="HEH31499.1"/>
    </source>
</evidence>
<dbReference type="GO" id="GO:0003677">
    <property type="term" value="F:DNA binding"/>
    <property type="evidence" value="ECO:0007669"/>
    <property type="project" value="UniProtKB-KW"/>
</dbReference>
<keyword evidence="3" id="KW-0804">Transcription</keyword>
<proteinExistence type="predicted"/>
<sequence>MSTILLNKEELIVSGPEVEKVNKTLKLFSERNKLKILLLLYCNGPLPVCVMSKALGLDQTLAPHRLKVLKASGLVEYEKVAKHRLYTLTNYTAIITHTRVVLDLSF</sequence>
<dbReference type="InterPro" id="IPR036388">
    <property type="entry name" value="WH-like_DNA-bd_sf"/>
</dbReference>
<reference evidence="5" key="1">
    <citation type="journal article" date="2020" name="mSystems">
        <title>Genome- and Community-Level Interaction Insights into Carbon Utilization and Element Cycling Functions of Hydrothermarchaeota in Hydrothermal Sediment.</title>
        <authorList>
            <person name="Zhou Z."/>
            <person name="Liu Y."/>
            <person name="Xu W."/>
            <person name="Pan J."/>
            <person name="Luo Z.H."/>
            <person name="Li M."/>
        </authorList>
    </citation>
    <scope>NUCLEOTIDE SEQUENCE [LARGE SCALE GENOMIC DNA]</scope>
    <source>
        <strain evidence="5">SpSt-27</strain>
    </source>
</reference>
<evidence type="ECO:0000259" key="4">
    <source>
        <dbReference type="PROSITE" id="PS50987"/>
    </source>
</evidence>
<name>A0A7J2TAT2_9CREN</name>
<organism evidence="5">
    <name type="scientific">Ignisphaera aggregans</name>
    <dbReference type="NCBI Taxonomy" id="334771"/>
    <lineage>
        <taxon>Archaea</taxon>
        <taxon>Thermoproteota</taxon>
        <taxon>Thermoprotei</taxon>
        <taxon>Desulfurococcales</taxon>
        <taxon>Desulfurococcaceae</taxon>
        <taxon>Ignisphaera</taxon>
    </lineage>
</organism>
<dbReference type="InterPro" id="IPR001845">
    <property type="entry name" value="HTH_ArsR_DNA-bd_dom"/>
</dbReference>
<dbReference type="InterPro" id="IPR051011">
    <property type="entry name" value="Metal_resp_trans_reg"/>
</dbReference>
<evidence type="ECO:0000256" key="2">
    <source>
        <dbReference type="ARBA" id="ARBA00023125"/>
    </source>
</evidence>
<dbReference type="PANTHER" id="PTHR43132:SF2">
    <property type="entry name" value="ARSENICAL RESISTANCE OPERON REPRESSOR ARSR-RELATED"/>
    <property type="match status" value="1"/>
</dbReference>
<feature type="domain" description="HTH arsR-type" evidence="4">
    <location>
        <begin position="13"/>
        <end position="106"/>
    </location>
</feature>
<dbReference type="Gene3D" id="1.10.10.10">
    <property type="entry name" value="Winged helix-like DNA-binding domain superfamily/Winged helix DNA-binding domain"/>
    <property type="match status" value="1"/>
</dbReference>